<dbReference type="InterPro" id="IPR010982">
    <property type="entry name" value="Lambda_DNA-bd_dom_sf"/>
</dbReference>
<protein>
    <submittedName>
        <fullName evidence="2">Cytoskeleton protein RodZ</fullName>
    </submittedName>
</protein>
<comment type="caution">
    <text evidence="2">The sequence shown here is derived from an EMBL/GenBank/DDBJ whole genome shotgun (WGS) entry which is preliminary data.</text>
</comment>
<gene>
    <name evidence="2" type="primary">rodZ_9</name>
    <name evidence="2" type="ORF">GALL_350550</name>
</gene>
<accession>A0A1J5QHX0</accession>
<dbReference type="Gene3D" id="1.10.260.40">
    <property type="entry name" value="lambda repressor-like DNA-binding domains"/>
    <property type="match status" value="1"/>
</dbReference>
<sequence>MSVGTTVRSARESASMTIDELSEKTRLRRALLLGIERDDFSTCGGNVYARGHLRTIAPLIGLDTTDLIEEFDRSHVPVVESLQESSMSFSESPSAMSNLPWGKLGALAGAVAAVALVWALVPGFHGASATNSASSIPKAVVSQSATQAAGVDPSANAVATKPNSVSVIVTSSTGSSWLAVTNSSGAQLFTSMLHRGESKAFTDPQQIYLTIGNAGGVDLQVNGKSLGSPGGDGQVVHLAFGPGSPTAG</sequence>
<dbReference type="Pfam" id="PF13413">
    <property type="entry name" value="HTH_25"/>
    <property type="match status" value="1"/>
</dbReference>
<dbReference type="EMBL" id="MLJW01000730">
    <property type="protein sequence ID" value="OIQ83145.1"/>
    <property type="molecule type" value="Genomic_DNA"/>
</dbReference>
<dbReference type="InterPro" id="IPR050400">
    <property type="entry name" value="Bact_Cytoskel_RodZ"/>
</dbReference>
<name>A0A1J5QHX0_9ZZZZ</name>
<dbReference type="AlphaFoldDB" id="A0A1J5QHX0"/>
<reference evidence="2" key="1">
    <citation type="submission" date="2016-10" db="EMBL/GenBank/DDBJ databases">
        <title>Sequence of Gallionella enrichment culture.</title>
        <authorList>
            <person name="Poehlein A."/>
            <person name="Muehling M."/>
            <person name="Daniel R."/>
        </authorList>
    </citation>
    <scope>NUCLEOTIDE SEQUENCE</scope>
</reference>
<dbReference type="PANTHER" id="PTHR34475:SF1">
    <property type="entry name" value="CYTOSKELETON PROTEIN RODZ"/>
    <property type="match status" value="1"/>
</dbReference>
<evidence type="ECO:0000259" key="1">
    <source>
        <dbReference type="Pfam" id="PF13464"/>
    </source>
</evidence>
<dbReference type="PANTHER" id="PTHR34475">
    <property type="match status" value="1"/>
</dbReference>
<dbReference type="Pfam" id="PF13464">
    <property type="entry name" value="RodZ_C"/>
    <property type="match status" value="1"/>
</dbReference>
<dbReference type="GO" id="GO:0003677">
    <property type="term" value="F:DNA binding"/>
    <property type="evidence" value="ECO:0007669"/>
    <property type="project" value="InterPro"/>
</dbReference>
<feature type="domain" description="Cytoskeleton protein RodZ-like C-terminal" evidence="1">
    <location>
        <begin position="172"/>
        <end position="238"/>
    </location>
</feature>
<dbReference type="InterPro" id="IPR025194">
    <property type="entry name" value="RodZ-like_C"/>
</dbReference>
<proteinExistence type="predicted"/>
<evidence type="ECO:0000313" key="2">
    <source>
        <dbReference type="EMBL" id="OIQ83145.1"/>
    </source>
</evidence>
<organism evidence="2">
    <name type="scientific">mine drainage metagenome</name>
    <dbReference type="NCBI Taxonomy" id="410659"/>
    <lineage>
        <taxon>unclassified sequences</taxon>
        <taxon>metagenomes</taxon>
        <taxon>ecological metagenomes</taxon>
    </lineage>
</organism>